<dbReference type="Pfam" id="PF20160">
    <property type="entry name" value="C-JID"/>
    <property type="match status" value="1"/>
</dbReference>
<proteinExistence type="predicted"/>
<dbReference type="InterPro" id="IPR032675">
    <property type="entry name" value="LRR_dom_sf"/>
</dbReference>
<dbReference type="InterPro" id="IPR044974">
    <property type="entry name" value="Disease_R_plants"/>
</dbReference>
<dbReference type="Gene3D" id="3.40.50.300">
    <property type="entry name" value="P-loop containing nucleotide triphosphate hydrolases"/>
    <property type="match status" value="1"/>
</dbReference>
<evidence type="ECO:0000256" key="1">
    <source>
        <dbReference type="ARBA" id="ARBA00011982"/>
    </source>
</evidence>
<evidence type="ECO:0000256" key="5">
    <source>
        <dbReference type="ARBA" id="ARBA00023027"/>
    </source>
</evidence>
<sequence length="935" mass="105806">MIEKIVRDISDKLFFTSTGDSDGLVGMEGRIEEMESLVCLGSNDVRMVGIWGMGGIGKTTIARVVYDRVCSRFGGKCFLANVKESFSRDGAVGVREKLLSTIFMERNLSPVVLEGGPNVVRERLRHIRAIIVLDDVDKLEQLEILAKSCEWFGPGSRIIITTRDKHLLAAHGVEHVYELKIVERKHALQLFNQFAFKQSPIPEEYSELSKHAIGYAKGLPLALKVLGSFLCSRSKKDWESALKKLESYTIPDIQNVLKISYDGLDDEQKAIFLDIACFFNGESKERVTEFLDGCGYFSEIGITILIDKSLLTSWCGRLEMHDLLQEMGWEIVRQESNRDPGKRSRLWNPNDVHRVLTNPKGTYKVKLPKGLESFGPQLRYLHWHQYPLKSLPPNFCPENLVELNLPHSKIEQLWDGHQDLVNLKQIDLSHCTNLVGNIDLSMAPNLERVLMNGCTSLHEAPACMPRLSKLKLLGLTNCKRLSTLPSTYHLESLTRISLIGCSSLTKFPEISPNIRFLHMSGTAIREVPSSIECLTKLENLEMDKCTRLETLPRGMCKLKSLSTVDLSGCENLASFPEIMETMDHLYSLKLEGTAIKELHPSIENLTGLKYLHLERCKSLERLPTSIWSLQSLEDLFLRDCPRLKRLPLLPTFTNYEYYYSLSMPQMTCPYFSITSLDLDGSNIESLPADIKTLTRLYTLSLNCCKKLKSLPELPLSLISMAAHDCTSLTTVSTSWYCSLVEKWTDADYYFTNCFKLSQNAQRNIVGNFLRRTQHIASVYDDYRLNSFKYHHGYYSHPELFVHIPGSEIPEFFRYRSTGSCFTAHLPPNWYNSKFLGFAMCAVISFNTNHSEENGIDNADGANPSDESPRDIGNFLVRCEFGFNHYSTEAFPSSDHIVMGYDAYLATAIGGDDWLTDNISFKFSIHGGLGPSSLAQ</sequence>
<evidence type="ECO:0000256" key="3">
    <source>
        <dbReference type="ARBA" id="ARBA00022737"/>
    </source>
</evidence>
<evidence type="ECO:0000256" key="4">
    <source>
        <dbReference type="ARBA" id="ARBA00022821"/>
    </source>
</evidence>
<name>A0A9Q0JLK4_9ROSI</name>
<evidence type="ECO:0000256" key="6">
    <source>
        <dbReference type="ARBA" id="ARBA00047304"/>
    </source>
</evidence>
<organism evidence="11 12">
    <name type="scientific">Turnera subulata</name>
    <dbReference type="NCBI Taxonomy" id="218843"/>
    <lineage>
        <taxon>Eukaryota</taxon>
        <taxon>Viridiplantae</taxon>
        <taxon>Streptophyta</taxon>
        <taxon>Embryophyta</taxon>
        <taxon>Tracheophyta</taxon>
        <taxon>Spermatophyta</taxon>
        <taxon>Magnoliopsida</taxon>
        <taxon>eudicotyledons</taxon>
        <taxon>Gunneridae</taxon>
        <taxon>Pentapetalae</taxon>
        <taxon>rosids</taxon>
        <taxon>fabids</taxon>
        <taxon>Malpighiales</taxon>
        <taxon>Passifloraceae</taxon>
        <taxon>Turnera</taxon>
    </lineage>
</organism>
<evidence type="ECO:0000259" key="7">
    <source>
        <dbReference type="Pfam" id="PF00931"/>
    </source>
</evidence>
<dbReference type="InterPro" id="IPR042197">
    <property type="entry name" value="Apaf_helical"/>
</dbReference>
<dbReference type="InterPro" id="IPR011713">
    <property type="entry name" value="Leu-rich_rpt_3"/>
</dbReference>
<accession>A0A9Q0JLK4</accession>
<evidence type="ECO:0000259" key="9">
    <source>
        <dbReference type="Pfam" id="PF23282"/>
    </source>
</evidence>
<evidence type="ECO:0000259" key="8">
    <source>
        <dbReference type="Pfam" id="PF20160"/>
    </source>
</evidence>
<dbReference type="EMBL" id="JAKUCV010001509">
    <property type="protein sequence ID" value="KAJ4846104.1"/>
    <property type="molecule type" value="Genomic_DNA"/>
</dbReference>
<dbReference type="Gene3D" id="1.10.8.430">
    <property type="entry name" value="Helical domain of apoptotic protease-activating factors"/>
    <property type="match status" value="1"/>
</dbReference>
<keyword evidence="12" id="KW-1185">Reference proteome</keyword>
<dbReference type="PRINTS" id="PR00364">
    <property type="entry name" value="DISEASERSIST"/>
</dbReference>
<feature type="domain" description="NB-ARC" evidence="7">
    <location>
        <begin position="42"/>
        <end position="198"/>
    </location>
</feature>
<keyword evidence="3" id="KW-0677">Repeat</keyword>
<dbReference type="GO" id="GO:0006952">
    <property type="term" value="P:defense response"/>
    <property type="evidence" value="ECO:0007669"/>
    <property type="project" value="InterPro"/>
</dbReference>
<dbReference type="Proteomes" id="UP001141552">
    <property type="component" value="Unassembled WGS sequence"/>
</dbReference>
<dbReference type="InterPro" id="IPR045344">
    <property type="entry name" value="C-JID"/>
</dbReference>
<reference evidence="11" key="2">
    <citation type="journal article" date="2023" name="Plants (Basel)">
        <title>Annotation of the Turnera subulata (Passifloraceae) Draft Genome Reveals the S-Locus Evolved after the Divergence of Turneroideae from Passifloroideae in a Stepwise Manner.</title>
        <authorList>
            <person name="Henning P.M."/>
            <person name="Roalson E.H."/>
            <person name="Mir W."/>
            <person name="McCubbin A.G."/>
            <person name="Shore J.S."/>
        </authorList>
    </citation>
    <scope>NUCLEOTIDE SEQUENCE</scope>
    <source>
        <strain evidence="11">F60SS</strain>
    </source>
</reference>
<keyword evidence="2" id="KW-0433">Leucine-rich repeat</keyword>
<dbReference type="SUPFAM" id="SSF52058">
    <property type="entry name" value="L domain-like"/>
    <property type="match status" value="2"/>
</dbReference>
<keyword evidence="5" id="KW-0520">NAD</keyword>
<dbReference type="FunFam" id="1.10.8.430:FF:000002">
    <property type="entry name" value="Disease resistance protein (TIR-NBS-LRR class)"/>
    <property type="match status" value="1"/>
</dbReference>
<dbReference type="InterPro" id="IPR058192">
    <property type="entry name" value="WHD_ROQ1-like"/>
</dbReference>
<keyword evidence="4" id="KW-0611">Plant defense</keyword>
<feature type="non-terminal residue" evidence="11">
    <location>
        <position position="1"/>
    </location>
</feature>
<dbReference type="InterPro" id="IPR027417">
    <property type="entry name" value="P-loop_NTPase"/>
</dbReference>
<dbReference type="Pfam" id="PF07725">
    <property type="entry name" value="LRR_3"/>
    <property type="match status" value="1"/>
</dbReference>
<reference evidence="11" key="1">
    <citation type="submission" date="2022-02" db="EMBL/GenBank/DDBJ databases">
        <authorList>
            <person name="Henning P.M."/>
            <person name="McCubbin A.G."/>
            <person name="Shore J.S."/>
        </authorList>
    </citation>
    <scope>NUCLEOTIDE SEQUENCE</scope>
    <source>
        <strain evidence="11">F60SS</strain>
        <tissue evidence="11">Leaves</tissue>
    </source>
</reference>
<gene>
    <name evidence="11" type="ORF">Tsubulata_015354</name>
</gene>
<dbReference type="SUPFAM" id="SSF52540">
    <property type="entry name" value="P-loop containing nucleoside triphosphate hydrolases"/>
    <property type="match status" value="1"/>
</dbReference>
<evidence type="ECO:0000313" key="11">
    <source>
        <dbReference type="EMBL" id="KAJ4846104.1"/>
    </source>
</evidence>
<dbReference type="InterPro" id="IPR058546">
    <property type="entry name" value="RPS4B/Roq1-like_LRR"/>
</dbReference>
<dbReference type="Gene3D" id="3.80.10.10">
    <property type="entry name" value="Ribonuclease Inhibitor"/>
    <property type="match status" value="2"/>
</dbReference>
<dbReference type="OrthoDB" id="831808at2759"/>
<comment type="catalytic activity">
    <reaction evidence="6">
        <text>NAD(+) + H2O = ADP-D-ribose + nicotinamide + H(+)</text>
        <dbReference type="Rhea" id="RHEA:16301"/>
        <dbReference type="ChEBI" id="CHEBI:15377"/>
        <dbReference type="ChEBI" id="CHEBI:15378"/>
        <dbReference type="ChEBI" id="CHEBI:17154"/>
        <dbReference type="ChEBI" id="CHEBI:57540"/>
        <dbReference type="ChEBI" id="CHEBI:57967"/>
        <dbReference type="EC" id="3.2.2.6"/>
    </reaction>
    <physiologicalReaction direction="left-to-right" evidence="6">
        <dbReference type="Rhea" id="RHEA:16302"/>
    </physiologicalReaction>
</comment>
<dbReference type="Pfam" id="PF23282">
    <property type="entry name" value="WHD_ROQ1"/>
    <property type="match status" value="1"/>
</dbReference>
<protein>
    <recommendedName>
        <fullName evidence="1">ADP-ribosyl cyclase/cyclic ADP-ribose hydrolase</fullName>
        <ecNumber evidence="1">3.2.2.6</ecNumber>
    </recommendedName>
</protein>
<dbReference type="GO" id="GO:0043531">
    <property type="term" value="F:ADP binding"/>
    <property type="evidence" value="ECO:0007669"/>
    <property type="project" value="InterPro"/>
</dbReference>
<dbReference type="PANTHER" id="PTHR11017:SF479">
    <property type="entry name" value="DISEASE RESISTANCE PROTEIN (TIR-NBS-LRR CLASS) FAMILY"/>
    <property type="match status" value="1"/>
</dbReference>
<comment type="caution">
    <text evidence="11">The sequence shown here is derived from an EMBL/GenBank/DDBJ whole genome shotgun (WGS) entry which is preliminary data.</text>
</comment>
<feature type="domain" description="Disease resistance protein Roq1-like winged-helix" evidence="9">
    <location>
        <begin position="267"/>
        <end position="336"/>
    </location>
</feature>
<dbReference type="AlphaFoldDB" id="A0A9Q0JLK4"/>
<dbReference type="EC" id="3.2.2.6" evidence="1"/>
<dbReference type="Pfam" id="PF00931">
    <property type="entry name" value="NB-ARC"/>
    <property type="match status" value="1"/>
</dbReference>
<feature type="domain" description="Disease resistance protein RPS4B/Roq1-like leucine-rich repeats" evidence="10">
    <location>
        <begin position="558"/>
        <end position="643"/>
    </location>
</feature>
<feature type="domain" description="C-JID" evidence="8">
    <location>
        <begin position="803"/>
        <end position="880"/>
    </location>
</feature>
<dbReference type="InterPro" id="IPR002182">
    <property type="entry name" value="NB-ARC"/>
</dbReference>
<evidence type="ECO:0000256" key="2">
    <source>
        <dbReference type="ARBA" id="ARBA00022614"/>
    </source>
</evidence>
<evidence type="ECO:0000313" key="12">
    <source>
        <dbReference type="Proteomes" id="UP001141552"/>
    </source>
</evidence>
<dbReference type="PANTHER" id="PTHR11017">
    <property type="entry name" value="LEUCINE-RICH REPEAT-CONTAINING PROTEIN"/>
    <property type="match status" value="1"/>
</dbReference>
<evidence type="ECO:0000259" key="10">
    <source>
        <dbReference type="Pfam" id="PF23286"/>
    </source>
</evidence>
<dbReference type="GO" id="GO:0061809">
    <property type="term" value="F:NAD+ nucleosidase activity, cyclic ADP-ribose generating"/>
    <property type="evidence" value="ECO:0007669"/>
    <property type="project" value="UniProtKB-EC"/>
</dbReference>
<dbReference type="Pfam" id="PF23286">
    <property type="entry name" value="LRR_13"/>
    <property type="match status" value="1"/>
</dbReference>